<accession>A0ABM8I9E3</accession>
<proteinExistence type="predicted"/>
<dbReference type="InterPro" id="IPR006448">
    <property type="entry name" value="Phage_term_ssu_P27"/>
</dbReference>
<organism evidence="1 2">
    <name type="scientific">Bacteroides sedimenti</name>
    <dbReference type="NCBI Taxonomy" id="2136147"/>
    <lineage>
        <taxon>Bacteria</taxon>
        <taxon>Pseudomonadati</taxon>
        <taxon>Bacteroidota</taxon>
        <taxon>Bacteroidia</taxon>
        <taxon>Bacteroidales</taxon>
        <taxon>Bacteroidaceae</taxon>
        <taxon>Bacteroides</taxon>
    </lineage>
</organism>
<dbReference type="Pfam" id="PF05119">
    <property type="entry name" value="Terminase_4"/>
    <property type="match status" value="1"/>
</dbReference>
<evidence type="ECO:0000313" key="2">
    <source>
        <dbReference type="Proteomes" id="UP001496674"/>
    </source>
</evidence>
<reference evidence="1 2" key="1">
    <citation type="submission" date="2023-04" db="EMBL/GenBank/DDBJ databases">
        <title>Draft genome sequence of acteroides sedimenti strain YN3PY1.</title>
        <authorList>
            <person name="Yoshida N."/>
        </authorList>
    </citation>
    <scope>NUCLEOTIDE SEQUENCE [LARGE SCALE GENOMIC DNA]</scope>
    <source>
        <strain evidence="1 2">YN3PY1</strain>
    </source>
</reference>
<gene>
    <name evidence="1" type="ORF">BSYN_03800</name>
</gene>
<evidence type="ECO:0008006" key="3">
    <source>
        <dbReference type="Google" id="ProtNLM"/>
    </source>
</evidence>
<keyword evidence="2" id="KW-1185">Reference proteome</keyword>
<name>A0ABM8I9E3_9BACE</name>
<dbReference type="RefSeq" id="WP_353332788.1">
    <property type="nucleotide sequence ID" value="NZ_AP028055.1"/>
</dbReference>
<dbReference type="EMBL" id="AP028055">
    <property type="protein sequence ID" value="BEG98115.1"/>
    <property type="molecule type" value="Genomic_DNA"/>
</dbReference>
<dbReference type="Proteomes" id="UP001496674">
    <property type="component" value="Chromosome"/>
</dbReference>
<protein>
    <recommendedName>
        <fullName evidence="3">Phage terminase small subunit P27 family</fullName>
    </recommendedName>
</protein>
<sequence>MSKKKNNEIEEIADEIRAALKAEGAYSELLECAIEDYAQIRYMKSAALASIKSKKDLVVSEKTREGHTRVKISPTVGLVTSLVEQSRKMLIELGMTARTASAQEGDDVDELSKLVNGAKEGV</sequence>
<evidence type="ECO:0000313" key="1">
    <source>
        <dbReference type="EMBL" id="BEG98115.1"/>
    </source>
</evidence>